<dbReference type="Proteomes" id="UP000006729">
    <property type="component" value="Chromosome 3"/>
</dbReference>
<evidence type="ECO:0000256" key="1">
    <source>
        <dbReference type="SAM" id="MobiDB-lite"/>
    </source>
</evidence>
<name>A0A2K2B0H1_POPTR</name>
<keyword evidence="3" id="KW-1185">Reference proteome</keyword>
<dbReference type="InParanoid" id="A0A2K2B0H1"/>
<reference evidence="2 3" key="1">
    <citation type="journal article" date="2006" name="Science">
        <title>The genome of black cottonwood, Populus trichocarpa (Torr. &amp; Gray).</title>
        <authorList>
            <person name="Tuskan G.A."/>
            <person name="Difazio S."/>
            <person name="Jansson S."/>
            <person name="Bohlmann J."/>
            <person name="Grigoriev I."/>
            <person name="Hellsten U."/>
            <person name="Putnam N."/>
            <person name="Ralph S."/>
            <person name="Rombauts S."/>
            <person name="Salamov A."/>
            <person name="Schein J."/>
            <person name="Sterck L."/>
            <person name="Aerts A."/>
            <person name="Bhalerao R.R."/>
            <person name="Bhalerao R.P."/>
            <person name="Blaudez D."/>
            <person name="Boerjan W."/>
            <person name="Brun A."/>
            <person name="Brunner A."/>
            <person name="Busov V."/>
            <person name="Campbell M."/>
            <person name="Carlson J."/>
            <person name="Chalot M."/>
            <person name="Chapman J."/>
            <person name="Chen G.L."/>
            <person name="Cooper D."/>
            <person name="Coutinho P.M."/>
            <person name="Couturier J."/>
            <person name="Covert S."/>
            <person name="Cronk Q."/>
            <person name="Cunningham R."/>
            <person name="Davis J."/>
            <person name="Degroeve S."/>
            <person name="Dejardin A."/>
            <person name="Depamphilis C."/>
            <person name="Detter J."/>
            <person name="Dirks B."/>
            <person name="Dubchak I."/>
            <person name="Duplessis S."/>
            <person name="Ehlting J."/>
            <person name="Ellis B."/>
            <person name="Gendler K."/>
            <person name="Goodstein D."/>
            <person name="Gribskov M."/>
            <person name="Grimwood J."/>
            <person name="Groover A."/>
            <person name="Gunter L."/>
            <person name="Hamberger B."/>
            <person name="Heinze B."/>
            <person name="Helariutta Y."/>
            <person name="Henrissat B."/>
            <person name="Holligan D."/>
            <person name="Holt R."/>
            <person name="Huang W."/>
            <person name="Islam-Faridi N."/>
            <person name="Jones S."/>
            <person name="Jones-Rhoades M."/>
            <person name="Jorgensen R."/>
            <person name="Joshi C."/>
            <person name="Kangasjarvi J."/>
            <person name="Karlsson J."/>
            <person name="Kelleher C."/>
            <person name="Kirkpatrick R."/>
            <person name="Kirst M."/>
            <person name="Kohler A."/>
            <person name="Kalluri U."/>
            <person name="Larimer F."/>
            <person name="Leebens-Mack J."/>
            <person name="Leple J.C."/>
            <person name="Locascio P."/>
            <person name="Lou Y."/>
            <person name="Lucas S."/>
            <person name="Martin F."/>
            <person name="Montanini B."/>
            <person name="Napoli C."/>
            <person name="Nelson D.R."/>
            <person name="Nelson C."/>
            <person name="Nieminen K."/>
            <person name="Nilsson O."/>
            <person name="Pereda V."/>
            <person name="Peter G."/>
            <person name="Philippe R."/>
            <person name="Pilate G."/>
            <person name="Poliakov A."/>
            <person name="Razumovskaya J."/>
            <person name="Richardson P."/>
            <person name="Rinaldi C."/>
            <person name="Ritland K."/>
            <person name="Rouze P."/>
            <person name="Ryaboy D."/>
            <person name="Schmutz J."/>
            <person name="Schrader J."/>
            <person name="Segerman B."/>
            <person name="Shin H."/>
            <person name="Siddiqui A."/>
            <person name="Sterky F."/>
            <person name="Terry A."/>
            <person name="Tsai C.J."/>
            <person name="Uberbacher E."/>
            <person name="Unneberg P."/>
            <person name="Vahala J."/>
            <person name="Wall K."/>
            <person name="Wessler S."/>
            <person name="Yang G."/>
            <person name="Yin T."/>
            <person name="Douglas C."/>
            <person name="Marra M."/>
            <person name="Sandberg G."/>
            <person name="Van de Peer Y."/>
            <person name="Rokhsar D."/>
        </authorList>
    </citation>
    <scope>NUCLEOTIDE SEQUENCE [LARGE SCALE GENOMIC DNA]</scope>
    <source>
        <strain evidence="3">cv. Nisqually</strain>
    </source>
</reference>
<dbReference type="EMBL" id="CM009292">
    <property type="protein sequence ID" value="PNT43283.1"/>
    <property type="molecule type" value="Genomic_DNA"/>
</dbReference>
<dbReference type="AlphaFoldDB" id="A0A2K2B0H1"/>
<accession>A0A2K2B0H1</accession>
<evidence type="ECO:0000313" key="2">
    <source>
        <dbReference type="EMBL" id="PNT43283.1"/>
    </source>
</evidence>
<proteinExistence type="predicted"/>
<protein>
    <submittedName>
        <fullName evidence="2">Uncharacterized protein</fullName>
    </submittedName>
</protein>
<sequence>MEQHGTEVVNRGRRRTRGLPVCGRCRVVVAFVAVGLREDWEEDSGGCRCVRPEEERSRCGAVGWRSWVCWGKTALLHGEGSSLLKEEETKGQGGSGRSLFLTEGKGATAGRWF</sequence>
<evidence type="ECO:0000313" key="3">
    <source>
        <dbReference type="Proteomes" id="UP000006729"/>
    </source>
</evidence>
<organism evidence="2 3">
    <name type="scientific">Populus trichocarpa</name>
    <name type="common">Western balsam poplar</name>
    <name type="synonym">Populus balsamifera subsp. trichocarpa</name>
    <dbReference type="NCBI Taxonomy" id="3694"/>
    <lineage>
        <taxon>Eukaryota</taxon>
        <taxon>Viridiplantae</taxon>
        <taxon>Streptophyta</taxon>
        <taxon>Embryophyta</taxon>
        <taxon>Tracheophyta</taxon>
        <taxon>Spermatophyta</taxon>
        <taxon>Magnoliopsida</taxon>
        <taxon>eudicotyledons</taxon>
        <taxon>Gunneridae</taxon>
        <taxon>Pentapetalae</taxon>
        <taxon>rosids</taxon>
        <taxon>fabids</taxon>
        <taxon>Malpighiales</taxon>
        <taxon>Salicaceae</taxon>
        <taxon>Saliceae</taxon>
        <taxon>Populus</taxon>
    </lineage>
</organism>
<feature type="region of interest" description="Disordered" evidence="1">
    <location>
        <begin position="82"/>
        <end position="101"/>
    </location>
</feature>
<gene>
    <name evidence="2" type="ORF">POPTR_003G026000</name>
</gene>